<organism evidence="2 3">
    <name type="scientific">Faecalicatena orotica</name>
    <dbReference type="NCBI Taxonomy" id="1544"/>
    <lineage>
        <taxon>Bacteria</taxon>
        <taxon>Bacillati</taxon>
        <taxon>Bacillota</taxon>
        <taxon>Clostridia</taxon>
        <taxon>Lachnospirales</taxon>
        <taxon>Lachnospiraceae</taxon>
        <taxon>Faecalicatena</taxon>
    </lineage>
</organism>
<dbReference type="OrthoDB" id="1654383at2"/>
<evidence type="ECO:0000313" key="2">
    <source>
        <dbReference type="EMBL" id="PWJ27721.1"/>
    </source>
</evidence>
<feature type="transmembrane region" description="Helical" evidence="1">
    <location>
        <begin position="48"/>
        <end position="68"/>
    </location>
</feature>
<protein>
    <submittedName>
        <fullName evidence="2">Integral membrane YwaF-like protein</fullName>
    </submittedName>
</protein>
<feature type="transmembrane region" description="Helical" evidence="1">
    <location>
        <begin position="80"/>
        <end position="99"/>
    </location>
</feature>
<dbReference type="AlphaFoldDB" id="A0A2Y9BLI8"/>
<keyword evidence="1" id="KW-0812">Transmembrane</keyword>
<keyword evidence="1" id="KW-1133">Transmembrane helix</keyword>
<keyword evidence="1" id="KW-0472">Membrane</keyword>
<feature type="transmembrane region" description="Helical" evidence="1">
    <location>
        <begin position="142"/>
        <end position="161"/>
    </location>
</feature>
<evidence type="ECO:0000313" key="3">
    <source>
        <dbReference type="Proteomes" id="UP000245845"/>
    </source>
</evidence>
<evidence type="ECO:0000256" key="1">
    <source>
        <dbReference type="SAM" id="Phobius"/>
    </source>
</evidence>
<comment type="caution">
    <text evidence="2">The sequence shown here is derived from an EMBL/GenBank/DDBJ whole genome shotgun (WGS) entry which is preliminary data.</text>
</comment>
<proteinExistence type="predicted"/>
<name>A0A2Y9BLI8_9FIRM</name>
<keyword evidence="3" id="KW-1185">Reference proteome</keyword>
<sequence>MSTFETKNKTSIKFNRFFFFCGMIMAFSEVWKQCCLTFIVNRGVYDWWYFPFQLCSIAMYVLLVLPWVKNTHIRPALLSFLMNYSLLGGTAVFADTSGLHYPVPALTVHSYLWHVLLIITGIAAGAACIAENHMPGRRLFRNSTFIYLGCCAVATGINLLFDRFGDINMFYINPDYEMQQIGFSTLAGYIGNIPAIILYILTTILGACILFHIWRLAARCYQHFFRH</sequence>
<feature type="transmembrane region" description="Helical" evidence="1">
    <location>
        <begin position="196"/>
        <end position="217"/>
    </location>
</feature>
<dbReference type="RefSeq" id="WP_109732528.1">
    <property type="nucleotide sequence ID" value="NZ_BAAACK010000005.1"/>
</dbReference>
<gene>
    <name evidence="2" type="ORF">A8806_111158</name>
</gene>
<reference evidence="2 3" key="1">
    <citation type="submission" date="2018-05" db="EMBL/GenBank/DDBJ databases">
        <title>The Hungate 1000. A catalogue of reference genomes from the rumen microbiome.</title>
        <authorList>
            <person name="Kelly W."/>
        </authorList>
    </citation>
    <scope>NUCLEOTIDE SEQUENCE [LARGE SCALE GENOMIC DNA]</scope>
    <source>
        <strain evidence="2 3">NLAE-zl-C242</strain>
    </source>
</reference>
<dbReference type="EMBL" id="QGDL01000011">
    <property type="protein sequence ID" value="PWJ27721.1"/>
    <property type="molecule type" value="Genomic_DNA"/>
</dbReference>
<dbReference type="Proteomes" id="UP000245845">
    <property type="component" value="Unassembled WGS sequence"/>
</dbReference>
<feature type="transmembrane region" description="Helical" evidence="1">
    <location>
        <begin position="111"/>
        <end position="130"/>
    </location>
</feature>
<accession>A0A2Y9BLI8</accession>